<reference evidence="1 2" key="1">
    <citation type="journal article" date="2022" name="Front. Microbiol.">
        <title>High genomic differentiation and limited gene flow indicate recent cryptic speciation within the genus Laspinema (cyanobacteria).</title>
        <authorList>
            <person name="Stanojkovic A."/>
            <person name="Skoupy S."/>
            <person name="Skaloud P."/>
            <person name="Dvorak P."/>
        </authorList>
    </citation>
    <scope>NUCLEOTIDE SEQUENCE [LARGE SCALE GENOMIC DNA]</scope>
    <source>
        <strain evidence="1 2">D2a</strain>
    </source>
</reference>
<keyword evidence="2" id="KW-1185">Reference proteome</keyword>
<accession>A0ABT2MJZ5</accession>
<organism evidence="1 2">
    <name type="scientific">Laspinema palackyanum D2a</name>
    <dbReference type="NCBI Taxonomy" id="2953684"/>
    <lineage>
        <taxon>Bacteria</taxon>
        <taxon>Bacillati</taxon>
        <taxon>Cyanobacteriota</taxon>
        <taxon>Cyanophyceae</taxon>
        <taxon>Oscillatoriophycideae</taxon>
        <taxon>Oscillatoriales</taxon>
        <taxon>Laspinemataceae</taxon>
        <taxon>Laspinema</taxon>
        <taxon>Laspinema palackyanum</taxon>
    </lineage>
</organism>
<dbReference type="EMBL" id="JAMXFF010000002">
    <property type="protein sequence ID" value="MCT7965065.1"/>
    <property type="molecule type" value="Genomic_DNA"/>
</dbReference>
<dbReference type="Proteomes" id="UP001525890">
    <property type="component" value="Unassembled WGS sequence"/>
</dbReference>
<evidence type="ECO:0000313" key="2">
    <source>
        <dbReference type="Proteomes" id="UP001525890"/>
    </source>
</evidence>
<comment type="caution">
    <text evidence="1">The sequence shown here is derived from an EMBL/GenBank/DDBJ whole genome shotgun (WGS) entry which is preliminary data.</text>
</comment>
<protein>
    <submittedName>
        <fullName evidence="1">Uncharacterized protein</fullName>
    </submittedName>
</protein>
<sequence length="240" mass="27403">MSLTSELAKKGEFYHAVLNLIDPQKAAVLIKEHQQKLSKIYFPPVKGTDFPLVGMAIIYAVRENLARKLQVSWFHETAAGRIMDKPMLEGPARYILMALGDKQARTSRNLYVYSPKSLLPSYRESIEDVAQIISSFDVILPEPEMPFIPNPSWIQADANLLMNGCLWDIRTTKSKFPLSMDNIVQQVAYLVVNRGKYLINSMGIYYSRQECFFRYPINKVLKPGFHQVSSSEQPIVDLKL</sequence>
<proteinExistence type="predicted"/>
<name>A0ABT2MJZ5_9CYAN</name>
<evidence type="ECO:0000313" key="1">
    <source>
        <dbReference type="EMBL" id="MCT7965065.1"/>
    </source>
</evidence>
<dbReference type="RefSeq" id="WP_261235109.1">
    <property type="nucleotide sequence ID" value="NZ_JAMXFF010000002.1"/>
</dbReference>
<gene>
    <name evidence="1" type="ORF">NG799_01800</name>
</gene>